<gene>
    <name evidence="1" type="ORF">L1987_69375</name>
</gene>
<protein>
    <submittedName>
        <fullName evidence="1">Uncharacterized protein</fullName>
    </submittedName>
</protein>
<dbReference type="EMBL" id="CM042040">
    <property type="protein sequence ID" value="KAI3717634.1"/>
    <property type="molecule type" value="Genomic_DNA"/>
</dbReference>
<keyword evidence="2" id="KW-1185">Reference proteome</keyword>
<comment type="caution">
    <text evidence="1">The sequence shown here is derived from an EMBL/GenBank/DDBJ whole genome shotgun (WGS) entry which is preliminary data.</text>
</comment>
<proteinExistence type="predicted"/>
<evidence type="ECO:0000313" key="2">
    <source>
        <dbReference type="Proteomes" id="UP001056120"/>
    </source>
</evidence>
<sequence>MCNFSFHLLFNNSVYLCTYFSVFLLPYNPISTLFCVKVLFFLLIFKSLEVGFFATQTFWSIFFTKLILIVLRVEYLLDLCFSGHQIVLILEHVCNFFKKKLCLI</sequence>
<reference evidence="1 2" key="2">
    <citation type="journal article" date="2022" name="Mol. Ecol. Resour.">
        <title>The genomes of chicory, endive, great burdock and yacon provide insights into Asteraceae paleo-polyploidization history and plant inulin production.</title>
        <authorList>
            <person name="Fan W."/>
            <person name="Wang S."/>
            <person name="Wang H."/>
            <person name="Wang A."/>
            <person name="Jiang F."/>
            <person name="Liu H."/>
            <person name="Zhao H."/>
            <person name="Xu D."/>
            <person name="Zhang Y."/>
        </authorList>
    </citation>
    <scope>NUCLEOTIDE SEQUENCE [LARGE SCALE GENOMIC DNA]</scope>
    <source>
        <strain evidence="2">cv. Yunnan</strain>
        <tissue evidence="1">Leaves</tissue>
    </source>
</reference>
<organism evidence="1 2">
    <name type="scientific">Smallanthus sonchifolius</name>
    <dbReference type="NCBI Taxonomy" id="185202"/>
    <lineage>
        <taxon>Eukaryota</taxon>
        <taxon>Viridiplantae</taxon>
        <taxon>Streptophyta</taxon>
        <taxon>Embryophyta</taxon>
        <taxon>Tracheophyta</taxon>
        <taxon>Spermatophyta</taxon>
        <taxon>Magnoliopsida</taxon>
        <taxon>eudicotyledons</taxon>
        <taxon>Gunneridae</taxon>
        <taxon>Pentapetalae</taxon>
        <taxon>asterids</taxon>
        <taxon>campanulids</taxon>
        <taxon>Asterales</taxon>
        <taxon>Asteraceae</taxon>
        <taxon>Asteroideae</taxon>
        <taxon>Heliantheae alliance</taxon>
        <taxon>Millerieae</taxon>
        <taxon>Smallanthus</taxon>
    </lineage>
</organism>
<evidence type="ECO:0000313" key="1">
    <source>
        <dbReference type="EMBL" id="KAI3717634.1"/>
    </source>
</evidence>
<name>A0ACB9B5J4_9ASTR</name>
<dbReference type="Proteomes" id="UP001056120">
    <property type="component" value="Linkage Group LG23"/>
</dbReference>
<accession>A0ACB9B5J4</accession>
<reference evidence="2" key="1">
    <citation type="journal article" date="2022" name="Mol. Ecol. Resour.">
        <title>The genomes of chicory, endive, great burdock and yacon provide insights into Asteraceae palaeo-polyploidization history and plant inulin production.</title>
        <authorList>
            <person name="Fan W."/>
            <person name="Wang S."/>
            <person name="Wang H."/>
            <person name="Wang A."/>
            <person name="Jiang F."/>
            <person name="Liu H."/>
            <person name="Zhao H."/>
            <person name="Xu D."/>
            <person name="Zhang Y."/>
        </authorList>
    </citation>
    <scope>NUCLEOTIDE SEQUENCE [LARGE SCALE GENOMIC DNA]</scope>
    <source>
        <strain evidence="2">cv. Yunnan</strain>
    </source>
</reference>